<dbReference type="GO" id="GO:0009279">
    <property type="term" value="C:cell outer membrane"/>
    <property type="evidence" value="ECO:0007669"/>
    <property type="project" value="UniProtKB-SubCell"/>
</dbReference>
<evidence type="ECO:0000256" key="7">
    <source>
        <dbReference type="ARBA" id="ARBA00022916"/>
    </source>
</evidence>
<dbReference type="STRING" id="33995.KOEU_01560"/>
<accession>A0A0M0ELU6</accession>
<name>A0A0M0ELU6_KOMEU</name>
<proteinExistence type="inferred from homology"/>
<dbReference type="UniPathway" id="UPA00694"/>
<comment type="pathway">
    <text evidence="2">Glycan metabolism; bacterial cellulose biosynthesis.</text>
</comment>
<dbReference type="Gene3D" id="1.25.40.10">
    <property type="entry name" value="Tetratricopeptide repeat domain"/>
    <property type="match status" value="4"/>
</dbReference>
<comment type="similarity">
    <text evidence="3">Belongs to the AcsC/BcsC family.</text>
</comment>
<evidence type="ECO:0000256" key="10">
    <source>
        <dbReference type="PROSITE-ProRule" id="PRU00339"/>
    </source>
</evidence>
<evidence type="ECO:0000256" key="3">
    <source>
        <dbReference type="ARBA" id="ARBA00005886"/>
    </source>
</evidence>
<dbReference type="GO" id="GO:0030244">
    <property type="term" value="P:cellulose biosynthetic process"/>
    <property type="evidence" value="ECO:0007669"/>
    <property type="project" value="UniProtKB-KW"/>
</dbReference>
<dbReference type="PATRIC" id="fig|33995.3.peg.168"/>
<evidence type="ECO:0000256" key="1">
    <source>
        <dbReference type="ARBA" id="ARBA00004339"/>
    </source>
</evidence>
<evidence type="ECO:0000256" key="6">
    <source>
        <dbReference type="ARBA" id="ARBA00022803"/>
    </source>
</evidence>
<dbReference type="InterPro" id="IPR008410">
    <property type="entry name" value="BCSC_C"/>
</dbReference>
<dbReference type="InterPro" id="IPR011990">
    <property type="entry name" value="TPR-like_helical_dom_sf"/>
</dbReference>
<keyword evidence="9" id="KW-0998">Cell outer membrane</keyword>
<keyword evidence="6 10" id="KW-0802">TPR repeat</keyword>
<protein>
    <submittedName>
        <fullName evidence="12">Cellulose synthase operon protein C</fullName>
    </submittedName>
</protein>
<dbReference type="SUPFAM" id="SSF48452">
    <property type="entry name" value="TPR-like"/>
    <property type="match status" value="4"/>
</dbReference>
<dbReference type="Proteomes" id="UP000037566">
    <property type="component" value="Unassembled WGS sequence"/>
</dbReference>
<evidence type="ECO:0000259" key="11">
    <source>
        <dbReference type="Pfam" id="PF05420"/>
    </source>
</evidence>
<keyword evidence="5" id="KW-0677">Repeat</keyword>
<dbReference type="Pfam" id="PF13432">
    <property type="entry name" value="TPR_16"/>
    <property type="match status" value="2"/>
</dbReference>
<dbReference type="GO" id="GO:0006011">
    <property type="term" value="P:UDP-alpha-D-glucose metabolic process"/>
    <property type="evidence" value="ECO:0007669"/>
    <property type="project" value="InterPro"/>
</dbReference>
<keyword evidence="4" id="KW-0732">Signal</keyword>
<evidence type="ECO:0000256" key="2">
    <source>
        <dbReference type="ARBA" id="ARBA00005186"/>
    </source>
</evidence>
<comment type="subcellular location">
    <subcellularLocation>
        <location evidence="1">Cell outer membrane</location>
        <topology evidence="1">Peripheral membrane protein</topology>
    </subcellularLocation>
</comment>
<feature type="repeat" description="TPR" evidence="10">
    <location>
        <begin position="363"/>
        <end position="396"/>
    </location>
</feature>
<feature type="repeat" description="TPR" evidence="10">
    <location>
        <begin position="812"/>
        <end position="845"/>
    </location>
</feature>
<evidence type="ECO:0000313" key="12">
    <source>
        <dbReference type="EMBL" id="KON66183.1"/>
    </source>
</evidence>
<evidence type="ECO:0000256" key="8">
    <source>
        <dbReference type="ARBA" id="ARBA00023136"/>
    </source>
</evidence>
<keyword evidence="7" id="KW-0135">Cellulose biosynthesis</keyword>
<dbReference type="RefSeq" id="WP_235450091.1">
    <property type="nucleotide sequence ID" value="NZ_LHUQ01000001.1"/>
</dbReference>
<dbReference type="InterPro" id="IPR003921">
    <property type="entry name" value="Cell_synth_C"/>
</dbReference>
<dbReference type="PANTHER" id="PTHR12558">
    <property type="entry name" value="CELL DIVISION CYCLE 16,23,27"/>
    <property type="match status" value="1"/>
</dbReference>
<dbReference type="EMBL" id="LHUQ01000001">
    <property type="protein sequence ID" value="KON66183.1"/>
    <property type="molecule type" value="Genomic_DNA"/>
</dbReference>
<organism evidence="12 13">
    <name type="scientific">Komagataeibacter europaeus</name>
    <name type="common">Gluconacetobacter europaeus</name>
    <dbReference type="NCBI Taxonomy" id="33995"/>
    <lineage>
        <taxon>Bacteria</taxon>
        <taxon>Pseudomonadati</taxon>
        <taxon>Pseudomonadota</taxon>
        <taxon>Alphaproteobacteria</taxon>
        <taxon>Acetobacterales</taxon>
        <taxon>Acetobacteraceae</taxon>
        <taxon>Komagataeibacter</taxon>
    </lineage>
</organism>
<evidence type="ECO:0000256" key="4">
    <source>
        <dbReference type="ARBA" id="ARBA00022729"/>
    </source>
</evidence>
<reference evidence="12" key="1">
    <citation type="submission" date="2015-08" db="EMBL/GenBank/DDBJ databases">
        <title>Draft genome sequence of Komagataeibacter europaeus CECT 8546 a cellulose producer strain from vinegar produced by the traditional method.</title>
        <authorList>
            <person name="Poehlein A."/>
            <person name="Valera M.J."/>
            <person name="Haack F.S."/>
            <person name="Mas A."/>
            <person name="Daniel R."/>
            <person name="Streit W.R."/>
            <person name="Mateo E."/>
        </authorList>
    </citation>
    <scope>NUCLEOTIDE SEQUENCE [LARGE SCALE GENOMIC DNA]</scope>
    <source>
        <strain evidence="12">CECT 8546</strain>
    </source>
</reference>
<dbReference type="PANTHER" id="PTHR12558:SF13">
    <property type="entry name" value="CELL DIVISION CYCLE PROTEIN 27 HOMOLOG"/>
    <property type="match status" value="1"/>
</dbReference>
<keyword evidence="8" id="KW-0472">Membrane</keyword>
<dbReference type="Pfam" id="PF05420">
    <property type="entry name" value="BCSC_C"/>
    <property type="match status" value="1"/>
</dbReference>
<sequence>MCLVSINHDLTRPRGRSLREGGAWRCAPAAWVLVRGDMLAHSCIREGGMRMACAVMAGLILSGGHAAAQGMAVAGDPAAPVAAPADTVAIAPAQLEAPVGPQPTPAMTANSAHLAHAAAVLELLLNQGYYWLGQHNLPKAHETIQRALSIEPDNNEALFLQGRLQMAEGSTVQATRTLERLQRKGDAPGLVADLKAQIQAGPVDPKALAEARALAASGKMMPAMFKYKALFKNGDPPPDLALEYYRVLGATILGYQEARTKLAAWVARNPRDIDARLCLDRILTYRVTSREEGLNGLRMLAKSNVSAQIRNDAVAAWRDALLWEPITGQSIPLYNEWLALHPDDTEFTVRLKKAQETQNVVDAANFHQQGYVQLARHNLDAAAAAFHRAVVLNPHDPDALGGLGLVAQARQQPVLARQYFMQAIQADPETAPHWRAALKALEAGGTGMDPLVARIVHAINTGHYDAARTDLATLGGRPGNTLTVLSLQAMLERRLGNTDEAERLYREVVRRAPRNAEALFNLGMLEVQTGNGTELDAIIARLEPLNPALARRLTVAALSAQADRATDSDGRIALLRRAHALEPNDPWVRLKLAHALDDAGDHAAAQSLMDDLTAPRNASAEALQAGIIYAMGRHDTATASALLDRLPRTGRTPGMDSVAELLALDRRIAELNHPPAADNAALVALADRPDPTGERGMRIAAALLARHAPQEAGQALAREESLTQPPHAAQMLAYAGMYLRMRSSFDTTRCLDAFDTMAKAHPADITFEQTRARDQIAIGLAVMTADNFDRYGQTAQATQVLAPVLRAHPDSAEAHLAMGRVYQTRNMAARALEEDEIALRLKPTNIYALAAAARDAGGAHHLAQAKGYATRLAQEDPDGPMSWEVRSDIERIEGNSRAQLVDVEHARHAQCSLDGEGECGGHESFLPDYRWPYIDSEYLDLHGATLPASYHYIPEDNSPEAMDRQIVYLRDSISPQFDANTFVRSRTGIAGLGQLTEFAIPITATLPFESWEHRLSFSVTPTLLFTGDPLNNAYSAHQFGTVAVNGAQPWGYHHYYTQGVGLSLNYVNHWFSADVGSSPLGFPITNVVGGLEFAPRLTRNLGLRISGGRRMVTDSELSYAGERDPGTGKLWGGVTRLFGHGALEWSAPGWNAYAGGGFAYLSGTNVIGNTETEAGAGGSATVWQFHDRQWLRVGLDLMYFGYKRNAYFFTWGQGGYFSPQQYYGAMVPVEWSGHDRRWTWFLRGEAGYQYYRSNGEPYFPTSNVLQAKGDENPPSYYGDESASGLAGNVRGRLVYQVDHRLRVGLEGGYSRAGSWSETSGMWMAHYTLDGQ</sequence>
<dbReference type="PROSITE" id="PS50005">
    <property type="entry name" value="TPR"/>
    <property type="match status" value="3"/>
</dbReference>
<dbReference type="PRINTS" id="PR01441">
    <property type="entry name" value="CELLSNTHASEC"/>
</dbReference>
<comment type="caution">
    <text evidence="12">The sequence shown here is derived from an EMBL/GenBank/DDBJ whole genome shotgun (WGS) entry which is preliminary data.</text>
</comment>
<dbReference type="SMART" id="SM00028">
    <property type="entry name" value="TPR"/>
    <property type="match status" value="5"/>
</dbReference>
<gene>
    <name evidence="12" type="primary">acsC1</name>
    <name evidence="12" type="ORF">KOEU_01560</name>
</gene>
<dbReference type="InterPro" id="IPR019734">
    <property type="entry name" value="TPR_rpt"/>
</dbReference>
<evidence type="ECO:0000256" key="5">
    <source>
        <dbReference type="ARBA" id="ARBA00022737"/>
    </source>
</evidence>
<feature type="repeat" description="TPR" evidence="10">
    <location>
        <begin position="121"/>
        <end position="154"/>
    </location>
</feature>
<evidence type="ECO:0000313" key="13">
    <source>
        <dbReference type="Proteomes" id="UP000037566"/>
    </source>
</evidence>
<evidence type="ECO:0000256" key="9">
    <source>
        <dbReference type="ARBA" id="ARBA00023237"/>
    </source>
</evidence>
<keyword evidence="13" id="KW-1185">Reference proteome</keyword>
<feature type="domain" description="Cellulose synthase operon C C-terminal" evidence="11">
    <location>
        <begin position="994"/>
        <end position="1328"/>
    </location>
</feature>